<dbReference type="GO" id="GO:0006753">
    <property type="term" value="P:nucleoside phosphate metabolic process"/>
    <property type="evidence" value="ECO:0007669"/>
    <property type="project" value="TreeGrafter"/>
</dbReference>
<sequence length="319" mass="35843">MTSITGTAVGTQEEKLQNSQHITHCLHRHWPAALTPWLWYRYSGWVTAVTPASPIGFSGALAAEVPQIIIHHLDLHTDIVPHYHQNNLTKHTPPRKMIARSDESYFPPVQSKMVLAPESEAKVIATEPLPDSEAVWTKLVKKIYLDPKGITRTWESAERRTRPKASGIDGVGIVAILEKPTGPEVVLQKQYRPPLDKIVIELPAGLIDEGETAEEAAVRELKEETGYVCEVIESSPVMFNDPGFTNTNLKMVHVSVDMSLPQNQNLEPELEENEFIEVFYVKLVDLWEECIRLEKEGYAIDARIANLAEGIEIAKKFKL</sequence>
<gene>
    <name evidence="4" type="ORF">PODANS_1_15650</name>
</gene>
<accession>B2ATF2</accession>
<keyword evidence="6" id="KW-1185">Reference proteome</keyword>
<dbReference type="EMBL" id="FO904936">
    <property type="protein sequence ID" value="CDP23934.1"/>
    <property type="molecule type" value="Genomic_DNA"/>
</dbReference>
<dbReference type="InterPro" id="IPR000086">
    <property type="entry name" value="NUDIX_hydrolase_dom"/>
</dbReference>
<dbReference type="Pfam" id="PF00293">
    <property type="entry name" value="NUDIX"/>
    <property type="match status" value="1"/>
</dbReference>
<dbReference type="CDD" id="cd18888">
    <property type="entry name" value="NUDIX_ADPRase_Nudt5"/>
    <property type="match status" value="1"/>
</dbReference>
<dbReference type="Proteomes" id="UP000001197">
    <property type="component" value="Chromosome 1"/>
</dbReference>
<dbReference type="HOGENOM" id="CLU_871908_0_0_1"/>
<dbReference type="PRINTS" id="PR00502">
    <property type="entry name" value="NUDIXFAMILY"/>
</dbReference>
<dbReference type="GO" id="GO:0019693">
    <property type="term" value="P:ribose phosphate metabolic process"/>
    <property type="evidence" value="ECO:0007669"/>
    <property type="project" value="TreeGrafter"/>
</dbReference>
<dbReference type="FunCoup" id="B2ATF2">
    <property type="interactions" value="647"/>
</dbReference>
<reference evidence="5" key="4">
    <citation type="submission" date="2015-04" db="EMBL/GenBank/DDBJ databases">
        <title>Maintaining two mating types: Structure of the mating type locus and its role in heterokaryosis in Podospora anserina.</title>
        <authorList>
            <person name="Grognet P."/>
            <person name="Bidard F."/>
            <person name="Kuchly C."/>
            <person name="Chan Ho Tong L."/>
            <person name="Coppin E."/>
            <person name="Ait Benkhali J."/>
            <person name="Couloux A."/>
            <person name="Wincker P."/>
            <person name="Debuchy R."/>
            <person name="Silar P."/>
        </authorList>
    </citation>
    <scope>NUCLEOTIDE SEQUENCE</scope>
</reference>
<evidence type="ECO:0000256" key="2">
    <source>
        <dbReference type="RuleBase" id="RU003476"/>
    </source>
</evidence>
<dbReference type="GO" id="GO:0005829">
    <property type="term" value="C:cytosol"/>
    <property type="evidence" value="ECO:0007669"/>
    <property type="project" value="TreeGrafter"/>
</dbReference>
<dbReference type="GeneID" id="6191399"/>
<name>B2ATF2_PODAN</name>
<dbReference type="InterPro" id="IPR020476">
    <property type="entry name" value="Nudix_hydrolase"/>
</dbReference>
<dbReference type="eggNOG" id="KOG3041">
    <property type="taxonomic scope" value="Eukaryota"/>
</dbReference>
<reference evidence="4" key="2">
    <citation type="submission" date="2008-07" db="EMBL/GenBank/DDBJ databases">
        <authorList>
            <person name="Genoscope - CEA"/>
        </authorList>
    </citation>
    <scope>NUCLEOTIDE SEQUENCE</scope>
    <source>
        <strain evidence="4">S mat+</strain>
    </source>
</reference>
<evidence type="ECO:0000313" key="4">
    <source>
        <dbReference type="EMBL" id="CAP67675.1"/>
    </source>
</evidence>
<dbReference type="STRING" id="515849.B2ATF2"/>
<dbReference type="GO" id="GO:0005634">
    <property type="term" value="C:nucleus"/>
    <property type="evidence" value="ECO:0007669"/>
    <property type="project" value="TreeGrafter"/>
</dbReference>
<organism evidence="4">
    <name type="scientific">Podospora anserina (strain S / ATCC MYA-4624 / DSM 980 / FGSC 10383)</name>
    <name type="common">Pleurage anserina</name>
    <dbReference type="NCBI Taxonomy" id="515849"/>
    <lineage>
        <taxon>Eukaryota</taxon>
        <taxon>Fungi</taxon>
        <taxon>Dikarya</taxon>
        <taxon>Ascomycota</taxon>
        <taxon>Pezizomycotina</taxon>
        <taxon>Sordariomycetes</taxon>
        <taxon>Sordariomycetidae</taxon>
        <taxon>Sordariales</taxon>
        <taxon>Podosporaceae</taxon>
        <taxon>Podospora</taxon>
        <taxon>Podospora anserina</taxon>
    </lineage>
</organism>
<reference evidence="6" key="3">
    <citation type="journal article" date="2014" name="Genetics">
        <title>Maintaining two mating types: Structure of the mating type locus and its role in heterokaryosis in Podospora anserina.</title>
        <authorList>
            <person name="Grognet P."/>
            <person name="Bidard F."/>
            <person name="Kuchly C."/>
            <person name="Tong L.C.H."/>
            <person name="Coppin E."/>
            <person name="Benkhali J.A."/>
            <person name="Couloux A."/>
            <person name="Wincker P."/>
            <person name="Debuchy R."/>
            <person name="Silar P."/>
        </authorList>
    </citation>
    <scope>GENOME REANNOTATION</scope>
    <source>
        <strain evidence="6">S / ATCC MYA-4624 / DSM 980 / FGSC 10383</strain>
    </source>
</reference>
<dbReference type="SUPFAM" id="SSF55811">
    <property type="entry name" value="Nudix"/>
    <property type="match status" value="1"/>
</dbReference>
<dbReference type="PANTHER" id="PTHR11839">
    <property type="entry name" value="UDP/ADP-SUGAR PYROPHOSPHATASE"/>
    <property type="match status" value="1"/>
</dbReference>
<reference evidence="4 6" key="1">
    <citation type="journal article" date="2008" name="Genome Biol.">
        <title>The genome sequence of the model ascomycete fungus Podospora anserina.</title>
        <authorList>
            <person name="Espagne E."/>
            <person name="Lespinet O."/>
            <person name="Malagnac F."/>
            <person name="Da Silva C."/>
            <person name="Jaillon O."/>
            <person name="Porcel B.M."/>
            <person name="Couloux A."/>
            <person name="Aury J.-M."/>
            <person name="Segurens B."/>
            <person name="Poulain J."/>
            <person name="Anthouard V."/>
            <person name="Grossetete S."/>
            <person name="Khalili H."/>
            <person name="Coppin E."/>
            <person name="Dequard-Chablat M."/>
            <person name="Picard M."/>
            <person name="Contamine V."/>
            <person name="Arnaise S."/>
            <person name="Bourdais A."/>
            <person name="Berteaux-Lecellier V."/>
            <person name="Gautheret D."/>
            <person name="de Vries R.P."/>
            <person name="Battaglia E."/>
            <person name="Coutinho P.M."/>
            <person name="Danchin E.G.J."/>
            <person name="Henrissat B."/>
            <person name="El Khoury R."/>
            <person name="Sainsard-Chanet A."/>
            <person name="Boivin A."/>
            <person name="Pinan-Lucarre B."/>
            <person name="Sellem C.H."/>
            <person name="Debuchy R."/>
            <person name="Wincker P."/>
            <person name="Weissenbach J."/>
            <person name="Silar P."/>
        </authorList>
    </citation>
    <scope>NUCLEOTIDE SEQUENCE [LARGE SCALE GENOMIC DNA]</scope>
    <source>
        <strain evidence="6">S / ATCC MYA-4624 / DSM 980 / FGSC 10383</strain>
        <strain evidence="4">S mat+</strain>
    </source>
</reference>
<proteinExistence type="inferred from homology"/>
<dbReference type="InterPro" id="IPR015797">
    <property type="entry name" value="NUDIX_hydrolase-like_dom_sf"/>
</dbReference>
<dbReference type="PROSITE" id="PS00893">
    <property type="entry name" value="NUDIX_BOX"/>
    <property type="match status" value="1"/>
</dbReference>
<dbReference type="PROSITE" id="PS51462">
    <property type="entry name" value="NUDIX"/>
    <property type="match status" value="1"/>
</dbReference>
<dbReference type="RefSeq" id="XP_001907004.1">
    <property type="nucleotide sequence ID" value="XM_001906969.1"/>
</dbReference>
<dbReference type="VEuPathDB" id="FungiDB:PODANS_1_15650"/>
<evidence type="ECO:0000256" key="1">
    <source>
        <dbReference type="ARBA" id="ARBA00022801"/>
    </source>
</evidence>
<dbReference type="InterPro" id="IPR020084">
    <property type="entry name" value="NUDIX_hydrolase_CS"/>
</dbReference>
<dbReference type="Gene3D" id="3.90.79.10">
    <property type="entry name" value="Nucleoside Triphosphate Pyrophosphohydrolase"/>
    <property type="match status" value="1"/>
</dbReference>
<evidence type="ECO:0000259" key="3">
    <source>
        <dbReference type="PROSITE" id="PS51462"/>
    </source>
</evidence>
<dbReference type="AlphaFoldDB" id="B2ATF2"/>
<dbReference type="KEGG" id="pan:PODANSg4037"/>
<evidence type="ECO:0000313" key="5">
    <source>
        <dbReference type="EMBL" id="CDP23934.1"/>
    </source>
</evidence>
<feature type="domain" description="Nudix hydrolase" evidence="3">
    <location>
        <begin position="166"/>
        <end position="306"/>
    </location>
</feature>
<dbReference type="PANTHER" id="PTHR11839:SF1">
    <property type="entry name" value="ADP-SUGAR PYROPHOSPHATASE"/>
    <property type="match status" value="1"/>
</dbReference>
<dbReference type="OrthoDB" id="10249920at2759"/>
<dbReference type="FunFam" id="3.90.79.10:FF:000016">
    <property type="entry name" value="ADP-sugar pyrophosphatase isoform X1"/>
    <property type="match status" value="1"/>
</dbReference>
<evidence type="ECO:0000313" key="6">
    <source>
        <dbReference type="Proteomes" id="UP000001197"/>
    </source>
</evidence>
<comment type="similarity">
    <text evidence="2">Belongs to the Nudix hydrolase family.</text>
</comment>
<dbReference type="GO" id="GO:0047631">
    <property type="term" value="F:ADP-ribose diphosphatase activity"/>
    <property type="evidence" value="ECO:0007669"/>
    <property type="project" value="TreeGrafter"/>
</dbReference>
<protein>
    <submittedName>
        <fullName evidence="5">ADP-ribose pyrophosphatase</fullName>
    </submittedName>
    <submittedName>
        <fullName evidence="4">Podospora anserina S mat+ genomic DNA chromosome 1, supercontig 4</fullName>
    </submittedName>
</protein>
<dbReference type="EMBL" id="CU633899">
    <property type="protein sequence ID" value="CAP67675.1"/>
    <property type="molecule type" value="Genomic_DNA"/>
</dbReference>
<keyword evidence="1 2" id="KW-0378">Hydrolase</keyword>